<proteinExistence type="predicted"/>
<evidence type="ECO:0000313" key="4">
    <source>
        <dbReference type="Proteomes" id="UP000178323"/>
    </source>
</evidence>
<organism evidence="3 4">
    <name type="scientific">Candidatus Falkowbacteria bacterium RBG_13_39_14</name>
    <dbReference type="NCBI Taxonomy" id="1797985"/>
    <lineage>
        <taxon>Bacteria</taxon>
        <taxon>Candidatus Falkowiibacteriota</taxon>
    </lineage>
</organism>
<dbReference type="InterPro" id="IPR007759">
    <property type="entry name" value="Asxl_HARE-HTH"/>
</dbReference>
<evidence type="ECO:0000259" key="2">
    <source>
        <dbReference type="PROSITE" id="PS51913"/>
    </source>
</evidence>
<keyword evidence="1" id="KW-0804">Transcription</keyword>
<evidence type="ECO:0000256" key="1">
    <source>
        <dbReference type="ARBA" id="ARBA00023163"/>
    </source>
</evidence>
<accession>A0A1F5S7K7</accession>
<dbReference type="Proteomes" id="UP000178323">
    <property type="component" value="Unassembled WGS sequence"/>
</dbReference>
<dbReference type="EMBL" id="MFFS01000023">
    <property type="protein sequence ID" value="OGF22522.1"/>
    <property type="molecule type" value="Genomic_DNA"/>
</dbReference>
<sequence>MTKVDAIKKLMEENGGVASWKYIYDNIEKYYPAAKASQEWQAGIRGVLYRELRNNKNFKQIGFGTFSLHEYEQEKQLDEIKQDNVRMHSYIEGIMVELGNYEQFDTHCADPSAEFQKNIFINQLATINNFPEFTYNEINKIAKRIDVIWFNKKGYRFPKKVIEVVDSIGTLGESLNRMYQLKEFKTEFLVLHPENHKLKIEQMIEREPYSTLKDRFVVKNYDEIIDYYNKRLELEKLKF</sequence>
<gene>
    <name evidence="3" type="ORF">A2Y83_00770</name>
</gene>
<evidence type="ECO:0000313" key="3">
    <source>
        <dbReference type="EMBL" id="OGF22522.1"/>
    </source>
</evidence>
<comment type="caution">
    <text evidence="3">The sequence shown here is derived from an EMBL/GenBank/DDBJ whole genome shotgun (WGS) entry which is preliminary data.</text>
</comment>
<dbReference type="AlphaFoldDB" id="A0A1F5S7K7"/>
<dbReference type="PROSITE" id="PS51913">
    <property type="entry name" value="HTH_HARE"/>
    <property type="match status" value="1"/>
</dbReference>
<feature type="domain" description="HTH HARE-type" evidence="2">
    <location>
        <begin position="1"/>
        <end position="71"/>
    </location>
</feature>
<dbReference type="STRING" id="1797985.A2Y83_00770"/>
<dbReference type="GO" id="GO:0006355">
    <property type="term" value="P:regulation of DNA-templated transcription"/>
    <property type="evidence" value="ECO:0007669"/>
    <property type="project" value="InterPro"/>
</dbReference>
<protein>
    <recommendedName>
        <fullName evidence="2">HTH HARE-type domain-containing protein</fullName>
    </recommendedName>
</protein>
<name>A0A1F5S7K7_9BACT</name>
<reference evidence="3 4" key="1">
    <citation type="journal article" date="2016" name="Nat. Commun.">
        <title>Thousands of microbial genomes shed light on interconnected biogeochemical processes in an aquifer system.</title>
        <authorList>
            <person name="Anantharaman K."/>
            <person name="Brown C.T."/>
            <person name="Hug L.A."/>
            <person name="Sharon I."/>
            <person name="Castelle C.J."/>
            <person name="Probst A.J."/>
            <person name="Thomas B.C."/>
            <person name="Singh A."/>
            <person name="Wilkins M.J."/>
            <person name="Karaoz U."/>
            <person name="Brodie E.L."/>
            <person name="Williams K.H."/>
            <person name="Hubbard S.S."/>
            <person name="Banfield J.F."/>
        </authorList>
    </citation>
    <scope>NUCLEOTIDE SEQUENCE [LARGE SCALE GENOMIC DNA]</scope>
</reference>